<comment type="caution">
    <text evidence="1">The sequence shown here is derived from an EMBL/GenBank/DDBJ whole genome shotgun (WGS) entry which is preliminary data.</text>
</comment>
<accession>A0A8X6SUS3</accession>
<protein>
    <submittedName>
        <fullName evidence="1">Uncharacterized protein</fullName>
    </submittedName>
</protein>
<dbReference type="AlphaFoldDB" id="A0A8X6SUS3"/>
<name>A0A8X6SUS3_TRICX</name>
<proteinExistence type="predicted"/>
<sequence>MTHLSVLLRGFSESVKEGNLNIKRETFVDSPESRWGPRGNSKSYSNLSTSLPEAFKRESRRYSDIYPNKYPIWYSEPNL</sequence>
<dbReference type="EMBL" id="BMAU01021346">
    <property type="protein sequence ID" value="GFY17775.1"/>
    <property type="molecule type" value="Genomic_DNA"/>
</dbReference>
<reference evidence="1" key="1">
    <citation type="submission" date="2020-08" db="EMBL/GenBank/DDBJ databases">
        <title>Multicomponent nature underlies the extraordinary mechanical properties of spider dragline silk.</title>
        <authorList>
            <person name="Kono N."/>
            <person name="Nakamura H."/>
            <person name="Mori M."/>
            <person name="Yoshida Y."/>
            <person name="Ohtoshi R."/>
            <person name="Malay A.D."/>
            <person name="Moran D.A.P."/>
            <person name="Tomita M."/>
            <person name="Numata K."/>
            <person name="Arakawa K."/>
        </authorList>
    </citation>
    <scope>NUCLEOTIDE SEQUENCE</scope>
</reference>
<dbReference type="Proteomes" id="UP000887159">
    <property type="component" value="Unassembled WGS sequence"/>
</dbReference>
<gene>
    <name evidence="1" type="ORF">TNCV_1075101</name>
</gene>
<evidence type="ECO:0000313" key="1">
    <source>
        <dbReference type="EMBL" id="GFY17775.1"/>
    </source>
</evidence>
<evidence type="ECO:0000313" key="2">
    <source>
        <dbReference type="Proteomes" id="UP000887159"/>
    </source>
</evidence>
<keyword evidence="2" id="KW-1185">Reference proteome</keyword>
<organism evidence="1 2">
    <name type="scientific">Trichonephila clavipes</name>
    <name type="common">Golden silk orbweaver</name>
    <name type="synonym">Nephila clavipes</name>
    <dbReference type="NCBI Taxonomy" id="2585209"/>
    <lineage>
        <taxon>Eukaryota</taxon>
        <taxon>Metazoa</taxon>
        <taxon>Ecdysozoa</taxon>
        <taxon>Arthropoda</taxon>
        <taxon>Chelicerata</taxon>
        <taxon>Arachnida</taxon>
        <taxon>Araneae</taxon>
        <taxon>Araneomorphae</taxon>
        <taxon>Entelegynae</taxon>
        <taxon>Araneoidea</taxon>
        <taxon>Nephilidae</taxon>
        <taxon>Trichonephila</taxon>
    </lineage>
</organism>